<feature type="transmembrane region" description="Helical" evidence="12">
    <location>
        <begin position="372"/>
        <end position="392"/>
    </location>
</feature>
<dbReference type="Proteomes" id="UP000233293">
    <property type="component" value="Unassembled WGS sequence"/>
</dbReference>
<feature type="transmembrane region" description="Helical" evidence="12">
    <location>
        <begin position="312"/>
        <end position="331"/>
    </location>
</feature>
<evidence type="ECO:0000256" key="1">
    <source>
        <dbReference type="ARBA" id="ARBA00004236"/>
    </source>
</evidence>
<dbReference type="InterPro" id="IPR050732">
    <property type="entry name" value="Beta-glucan_modifiers"/>
</dbReference>
<dbReference type="PANTHER" id="PTHR16631:SF17">
    <property type="entry name" value="GLUCAN ENDO-1,3-BETA-GLUCOSIDASE BTGC"/>
    <property type="match status" value="1"/>
</dbReference>
<feature type="transmembrane region" description="Helical" evidence="12">
    <location>
        <begin position="418"/>
        <end position="436"/>
    </location>
</feature>
<reference evidence="14" key="1">
    <citation type="submission" date="2017-12" db="EMBL/GenBank/DDBJ databases">
        <title>Draft genome sequence of Telmatospirillum siberiense 26-4b1T, an acidotolerant peatland alphaproteobacterium potentially involved in sulfur cycling.</title>
        <authorList>
            <person name="Hausmann B."/>
            <person name="Pjevac P."/>
            <person name="Schreck K."/>
            <person name="Herbold C.W."/>
            <person name="Daims H."/>
            <person name="Wagner M."/>
            <person name="Pester M."/>
            <person name="Loy A."/>
        </authorList>
    </citation>
    <scope>NUCLEOTIDE SEQUENCE [LARGE SCALE GENOMIC DNA]</scope>
    <source>
        <strain evidence="14">26-4b1</strain>
    </source>
</reference>
<comment type="function">
    <text evidence="9">Glucanases play a role in cell expansion during growth, in cell-cell fusion during mating, and in spore release during sporulation. This enzyme may be involved in beta-glucan degradation. Active on laminarin and lichenan.</text>
</comment>
<evidence type="ECO:0000313" key="14">
    <source>
        <dbReference type="Proteomes" id="UP000233293"/>
    </source>
</evidence>
<feature type="transmembrane region" description="Helical" evidence="12">
    <location>
        <begin position="343"/>
        <end position="366"/>
    </location>
</feature>
<keyword evidence="14" id="KW-1185">Reference proteome</keyword>
<keyword evidence="3" id="KW-0378">Hydrolase</keyword>
<dbReference type="SUPFAM" id="SSF51445">
    <property type="entry name" value="(Trans)glycosidases"/>
    <property type="match status" value="1"/>
</dbReference>
<evidence type="ECO:0000313" key="13">
    <source>
        <dbReference type="EMBL" id="PKU24831.1"/>
    </source>
</evidence>
<keyword evidence="12" id="KW-1133">Transmembrane helix</keyword>
<keyword evidence="7" id="KW-0961">Cell wall biogenesis/degradation</keyword>
<protein>
    <recommendedName>
        <fullName evidence="11">Endo-1,3-beta-glucanase btgC</fullName>
    </recommendedName>
    <alternativeName>
        <fullName evidence="10">Laminarinase btgC</fullName>
    </alternativeName>
</protein>
<dbReference type="PANTHER" id="PTHR16631">
    <property type="entry name" value="GLUCAN 1,3-BETA-GLUCOSIDASE"/>
    <property type="match status" value="1"/>
</dbReference>
<dbReference type="AlphaFoldDB" id="A0A2N3PWS1"/>
<dbReference type="GO" id="GO:0016787">
    <property type="term" value="F:hydrolase activity"/>
    <property type="evidence" value="ECO:0007669"/>
    <property type="project" value="UniProtKB-KW"/>
</dbReference>
<name>A0A2N3PWS1_9PROT</name>
<keyword evidence="12" id="KW-0812">Transmembrane</keyword>
<feature type="transmembrane region" description="Helical" evidence="12">
    <location>
        <begin position="448"/>
        <end position="465"/>
    </location>
</feature>
<keyword evidence="8" id="KW-0624">Polysaccharide degradation</keyword>
<gene>
    <name evidence="13" type="ORF">CWS72_09605</name>
</gene>
<evidence type="ECO:0000256" key="5">
    <source>
        <dbReference type="ARBA" id="ARBA00023180"/>
    </source>
</evidence>
<dbReference type="InterPro" id="IPR017853">
    <property type="entry name" value="GH"/>
</dbReference>
<dbReference type="OrthoDB" id="9806824at2"/>
<sequence>MRLASFVAALVISAAAAALWFICDRPVPVEPSWNEPLRSVSFAPFRRGQSPLTKTYPTPVQIEEDLRALVGHARGIRTYTAREGMDVVPELAAKYGLKVIFGAWLGSERDINDREIDALISAANAHPDAIERVLVGNEVLLRRDLTSEQLISYIRRVKAAVKQPVSYADVWAFYLKYPEVGREVDYITIHILPFWEDEPVAIDHIEEHFVKIVDRIRQAFPGKPILIGEAGWPSLGRDRGPAVVSTVNEARFVRQMAAIAKRHDFDYNVVEAFDQPWKAALENTVGASWGVFDIDRKAKFEMSGPVVEVADWPLRAAWAIGIGFLTALAFGRSIPGFAGKLTLALFAQLLSWLAVTTVFHVEAVSFRWWQDIWAVFRGGLAAVMAVAVVVRARELLAEPRRAVGPALSEPPDRWRGDGLSRLFGLYAVVWTLLLAVDGRYRDIPVIDFSVPAVGLLCLLLLRALLAGRQGAPVLPALAFDGLFRRAGGVSFRQAAWLAGCLLLSSVAAIASEGLAVMFGEDFTKDHPTFGEQVPLILRAMISNREMNLWAIMLLSLALPYLVNVLRRRAGSAG</sequence>
<comment type="subcellular location">
    <subcellularLocation>
        <location evidence="1">Cell membrane</location>
    </subcellularLocation>
</comment>
<evidence type="ECO:0000256" key="8">
    <source>
        <dbReference type="ARBA" id="ARBA00023326"/>
    </source>
</evidence>
<evidence type="ECO:0000256" key="3">
    <source>
        <dbReference type="ARBA" id="ARBA00022801"/>
    </source>
</evidence>
<dbReference type="EMBL" id="PIUM01000008">
    <property type="protein sequence ID" value="PKU24831.1"/>
    <property type="molecule type" value="Genomic_DNA"/>
</dbReference>
<dbReference type="GO" id="GO:0000272">
    <property type="term" value="P:polysaccharide catabolic process"/>
    <property type="evidence" value="ECO:0007669"/>
    <property type="project" value="UniProtKB-KW"/>
</dbReference>
<feature type="transmembrane region" description="Helical" evidence="12">
    <location>
        <begin position="494"/>
        <end position="518"/>
    </location>
</feature>
<proteinExistence type="predicted"/>
<evidence type="ECO:0000256" key="4">
    <source>
        <dbReference type="ARBA" id="ARBA00023136"/>
    </source>
</evidence>
<evidence type="ECO:0000256" key="2">
    <source>
        <dbReference type="ARBA" id="ARBA00022475"/>
    </source>
</evidence>
<dbReference type="GO" id="GO:0005886">
    <property type="term" value="C:plasma membrane"/>
    <property type="evidence" value="ECO:0007669"/>
    <property type="project" value="UniProtKB-SubCell"/>
</dbReference>
<evidence type="ECO:0000256" key="10">
    <source>
        <dbReference type="ARBA" id="ARBA00042373"/>
    </source>
</evidence>
<keyword evidence="5" id="KW-0325">Glycoprotein</keyword>
<evidence type="ECO:0000256" key="11">
    <source>
        <dbReference type="ARBA" id="ARBA00043078"/>
    </source>
</evidence>
<dbReference type="Gene3D" id="3.20.20.80">
    <property type="entry name" value="Glycosidases"/>
    <property type="match status" value="1"/>
</dbReference>
<evidence type="ECO:0000256" key="12">
    <source>
        <dbReference type="SAM" id="Phobius"/>
    </source>
</evidence>
<evidence type="ECO:0000256" key="9">
    <source>
        <dbReference type="ARBA" id="ARBA00037649"/>
    </source>
</evidence>
<accession>A0A2N3PWS1</accession>
<evidence type="ECO:0000256" key="7">
    <source>
        <dbReference type="ARBA" id="ARBA00023316"/>
    </source>
</evidence>
<evidence type="ECO:0000256" key="6">
    <source>
        <dbReference type="ARBA" id="ARBA00023277"/>
    </source>
</evidence>
<organism evidence="13 14">
    <name type="scientific">Telmatospirillum siberiense</name>
    <dbReference type="NCBI Taxonomy" id="382514"/>
    <lineage>
        <taxon>Bacteria</taxon>
        <taxon>Pseudomonadati</taxon>
        <taxon>Pseudomonadota</taxon>
        <taxon>Alphaproteobacteria</taxon>
        <taxon>Rhodospirillales</taxon>
        <taxon>Rhodospirillaceae</taxon>
        <taxon>Telmatospirillum</taxon>
    </lineage>
</organism>
<keyword evidence="4 12" id="KW-0472">Membrane</keyword>
<feature type="transmembrane region" description="Helical" evidence="12">
    <location>
        <begin position="546"/>
        <end position="565"/>
    </location>
</feature>
<comment type="caution">
    <text evidence="13">The sequence shown here is derived from an EMBL/GenBank/DDBJ whole genome shotgun (WGS) entry which is preliminary data.</text>
</comment>
<keyword evidence="6" id="KW-0119">Carbohydrate metabolism</keyword>
<keyword evidence="2" id="KW-1003">Cell membrane</keyword>
<dbReference type="GO" id="GO:0071555">
    <property type="term" value="P:cell wall organization"/>
    <property type="evidence" value="ECO:0007669"/>
    <property type="project" value="UniProtKB-KW"/>
</dbReference>